<evidence type="ECO:0000313" key="2">
    <source>
        <dbReference type="EMBL" id="ORY97684.1"/>
    </source>
</evidence>
<evidence type="ECO:0000313" key="3">
    <source>
        <dbReference type="Proteomes" id="UP000242180"/>
    </source>
</evidence>
<evidence type="ECO:0000256" key="1">
    <source>
        <dbReference type="SAM" id="MobiDB-lite"/>
    </source>
</evidence>
<dbReference type="OrthoDB" id="21513at2759"/>
<dbReference type="FunCoup" id="A0A1X2HFF1">
    <property type="interactions" value="33"/>
</dbReference>
<dbReference type="PANTHER" id="PTHR15141">
    <property type="entry name" value="TRANSCRIPTION ELONGATION FACTOR B POLYPEPTIDE 3"/>
    <property type="match status" value="1"/>
</dbReference>
<dbReference type="EMBL" id="MCGN01000004">
    <property type="protein sequence ID" value="ORY97684.1"/>
    <property type="molecule type" value="Genomic_DNA"/>
</dbReference>
<dbReference type="GO" id="GO:0006368">
    <property type="term" value="P:transcription elongation by RNA polymerase II"/>
    <property type="evidence" value="ECO:0007669"/>
    <property type="project" value="InterPro"/>
</dbReference>
<accession>A0A1X2HFF1</accession>
<gene>
    <name evidence="2" type="ORF">BCR43DRAFT_490181</name>
</gene>
<dbReference type="Proteomes" id="UP000242180">
    <property type="component" value="Unassembled WGS sequence"/>
</dbReference>
<dbReference type="InterPro" id="IPR051870">
    <property type="entry name" value="Elongin-A_domain"/>
</dbReference>
<dbReference type="OMA" id="ELWLKHC"/>
<dbReference type="STRING" id="13706.A0A1X2HFF1"/>
<sequence>MRRSVKTLVAITQDLLGRQLDALAEVGNVPYELLKGALAKANPRQLYRIEKYNPHLMQETNELWLPHILSFSDIRDEYQSGKHQDPRTWRATYFKRLRENEQKRQAISEKIRSQYKELQNEKAARSVKMLQGCTPVRRTYEEGRRSTQSKLFQKTRKAVDRTHARLQTPALPRTTSAVARPAPLPILSSSIPAKRPYKPAPTTSSPSIYQRKPDTLPSKRPKPADPPSALRSPQKLRRP</sequence>
<name>A0A1X2HFF1_SYNRA</name>
<dbReference type="GO" id="GO:0070449">
    <property type="term" value="C:elongin complex"/>
    <property type="evidence" value="ECO:0007669"/>
    <property type="project" value="InterPro"/>
</dbReference>
<dbReference type="PANTHER" id="PTHR15141:SF76">
    <property type="entry name" value="TRANSCRIPTION ELONGATION FACTOR B POLYPEPTIDE 3"/>
    <property type="match status" value="1"/>
</dbReference>
<reference evidence="2 3" key="1">
    <citation type="submission" date="2016-07" db="EMBL/GenBank/DDBJ databases">
        <title>Pervasive Adenine N6-methylation of Active Genes in Fungi.</title>
        <authorList>
            <consortium name="DOE Joint Genome Institute"/>
            <person name="Mondo S.J."/>
            <person name="Dannebaum R.O."/>
            <person name="Kuo R.C."/>
            <person name="Labutti K."/>
            <person name="Haridas S."/>
            <person name="Kuo A."/>
            <person name="Salamov A."/>
            <person name="Ahrendt S.R."/>
            <person name="Lipzen A."/>
            <person name="Sullivan W."/>
            <person name="Andreopoulos W.B."/>
            <person name="Clum A."/>
            <person name="Lindquist E."/>
            <person name="Daum C."/>
            <person name="Ramamoorthy G.K."/>
            <person name="Gryganskyi A."/>
            <person name="Culley D."/>
            <person name="Magnuson J.K."/>
            <person name="James T.Y."/>
            <person name="O'Malley M.A."/>
            <person name="Stajich J.E."/>
            <person name="Spatafora J.W."/>
            <person name="Visel A."/>
            <person name="Grigoriev I.V."/>
        </authorList>
    </citation>
    <scope>NUCLEOTIDE SEQUENCE [LARGE SCALE GENOMIC DNA]</scope>
    <source>
        <strain evidence="2 3">NRRL 2496</strain>
    </source>
</reference>
<organism evidence="2 3">
    <name type="scientific">Syncephalastrum racemosum</name>
    <name type="common">Filamentous fungus</name>
    <dbReference type="NCBI Taxonomy" id="13706"/>
    <lineage>
        <taxon>Eukaryota</taxon>
        <taxon>Fungi</taxon>
        <taxon>Fungi incertae sedis</taxon>
        <taxon>Mucoromycota</taxon>
        <taxon>Mucoromycotina</taxon>
        <taxon>Mucoromycetes</taxon>
        <taxon>Mucorales</taxon>
        <taxon>Syncephalastraceae</taxon>
        <taxon>Syncephalastrum</taxon>
    </lineage>
</organism>
<dbReference type="AlphaFoldDB" id="A0A1X2HFF1"/>
<comment type="caution">
    <text evidence="2">The sequence shown here is derived from an EMBL/GenBank/DDBJ whole genome shotgun (WGS) entry which is preliminary data.</text>
</comment>
<protein>
    <submittedName>
        <fullName evidence="2">RNA polymerase II transcription factor SIII subunit A-domain-containing protein</fullName>
    </submittedName>
</protein>
<dbReference type="Pfam" id="PF06881">
    <property type="entry name" value="Elongin_A"/>
    <property type="match status" value="1"/>
</dbReference>
<dbReference type="InterPro" id="IPR010684">
    <property type="entry name" value="RNA_pol_II_trans_fac_SIII_A"/>
</dbReference>
<dbReference type="InParanoid" id="A0A1X2HFF1"/>
<proteinExistence type="predicted"/>
<keyword evidence="3" id="KW-1185">Reference proteome</keyword>
<feature type="region of interest" description="Disordered" evidence="1">
    <location>
        <begin position="138"/>
        <end position="239"/>
    </location>
</feature>
<dbReference type="Gene3D" id="6.10.250.3180">
    <property type="match status" value="1"/>
</dbReference>